<gene>
    <name evidence="2" type="ORF">FA13DRAFT_1153707</name>
</gene>
<feature type="region of interest" description="Disordered" evidence="1">
    <location>
        <begin position="224"/>
        <end position="255"/>
    </location>
</feature>
<accession>A0A4Y7RBU3</accession>
<comment type="caution">
    <text evidence="2">The sequence shown here is derived from an EMBL/GenBank/DDBJ whole genome shotgun (WGS) entry which is preliminary data.</text>
</comment>
<feature type="region of interest" description="Disordered" evidence="1">
    <location>
        <begin position="86"/>
        <end position="143"/>
    </location>
</feature>
<keyword evidence="3" id="KW-1185">Reference proteome</keyword>
<dbReference type="EMBL" id="QPFP01000555">
    <property type="protein sequence ID" value="TEB06454.1"/>
    <property type="molecule type" value="Genomic_DNA"/>
</dbReference>
<sequence>MTTRSYSLGFPQVRAHLYDLSSPWNSSTDATPTGEGVLRTTLLPILAQRFRPNALGDVDQGPKEQGDEDVGQVAKQYSIHLQHRANTPSATLNAPPGPESHKGDGWSPRRSGDVIEDATAEGKDDVVQPCPNGQPASDAHSAPIGVDEGNQTTLSISTGTSDSWITLEGSEAEAWDLTPHAIERCESPSRMEANEARPFTYKILPIHGFQCLVKVLASFDKPHPRNSEGNLSPTFTPTPPRTPPTPSGQQSTLQRRLSLPQTHITRAPNLARTSPSPCIA</sequence>
<evidence type="ECO:0000256" key="1">
    <source>
        <dbReference type="SAM" id="MobiDB-lite"/>
    </source>
</evidence>
<reference evidence="2 3" key="1">
    <citation type="journal article" date="2019" name="Nat. Ecol. Evol.">
        <title>Megaphylogeny resolves global patterns of mushroom evolution.</title>
        <authorList>
            <person name="Varga T."/>
            <person name="Krizsan K."/>
            <person name="Foldi C."/>
            <person name="Dima B."/>
            <person name="Sanchez-Garcia M."/>
            <person name="Sanchez-Ramirez S."/>
            <person name="Szollosi G.J."/>
            <person name="Szarkandi J.G."/>
            <person name="Papp V."/>
            <person name="Albert L."/>
            <person name="Andreopoulos W."/>
            <person name="Angelini C."/>
            <person name="Antonin V."/>
            <person name="Barry K.W."/>
            <person name="Bougher N.L."/>
            <person name="Buchanan P."/>
            <person name="Buyck B."/>
            <person name="Bense V."/>
            <person name="Catcheside P."/>
            <person name="Chovatia M."/>
            <person name="Cooper J."/>
            <person name="Damon W."/>
            <person name="Desjardin D."/>
            <person name="Finy P."/>
            <person name="Geml J."/>
            <person name="Haridas S."/>
            <person name="Hughes K."/>
            <person name="Justo A."/>
            <person name="Karasinski D."/>
            <person name="Kautmanova I."/>
            <person name="Kiss B."/>
            <person name="Kocsube S."/>
            <person name="Kotiranta H."/>
            <person name="LaButti K.M."/>
            <person name="Lechner B.E."/>
            <person name="Liimatainen K."/>
            <person name="Lipzen A."/>
            <person name="Lukacs Z."/>
            <person name="Mihaltcheva S."/>
            <person name="Morgado L.N."/>
            <person name="Niskanen T."/>
            <person name="Noordeloos M.E."/>
            <person name="Ohm R.A."/>
            <person name="Ortiz-Santana B."/>
            <person name="Ovrebo C."/>
            <person name="Racz N."/>
            <person name="Riley R."/>
            <person name="Savchenko A."/>
            <person name="Shiryaev A."/>
            <person name="Soop K."/>
            <person name="Spirin V."/>
            <person name="Szebenyi C."/>
            <person name="Tomsovsky M."/>
            <person name="Tulloss R.E."/>
            <person name="Uehling J."/>
            <person name="Grigoriev I.V."/>
            <person name="Vagvolgyi C."/>
            <person name="Papp T."/>
            <person name="Martin F.M."/>
            <person name="Miettinen O."/>
            <person name="Hibbett D.S."/>
            <person name="Nagy L.G."/>
        </authorList>
    </citation>
    <scope>NUCLEOTIDE SEQUENCE [LARGE SCALE GENOMIC DNA]</scope>
    <source>
        <strain evidence="2 3">FP101781</strain>
    </source>
</reference>
<evidence type="ECO:0000313" key="2">
    <source>
        <dbReference type="EMBL" id="TEB06454.1"/>
    </source>
</evidence>
<evidence type="ECO:0000313" key="3">
    <source>
        <dbReference type="Proteomes" id="UP000298030"/>
    </source>
</evidence>
<dbReference type="AlphaFoldDB" id="A0A4Y7RBU3"/>
<organism evidence="2 3">
    <name type="scientific">Coprinellus micaceus</name>
    <name type="common">Glistening ink-cap mushroom</name>
    <name type="synonym">Coprinus micaceus</name>
    <dbReference type="NCBI Taxonomy" id="71717"/>
    <lineage>
        <taxon>Eukaryota</taxon>
        <taxon>Fungi</taxon>
        <taxon>Dikarya</taxon>
        <taxon>Basidiomycota</taxon>
        <taxon>Agaricomycotina</taxon>
        <taxon>Agaricomycetes</taxon>
        <taxon>Agaricomycetidae</taxon>
        <taxon>Agaricales</taxon>
        <taxon>Agaricineae</taxon>
        <taxon>Psathyrellaceae</taxon>
        <taxon>Coprinellus</taxon>
    </lineage>
</organism>
<proteinExistence type="predicted"/>
<protein>
    <submittedName>
        <fullName evidence="2">Uncharacterized protein</fullName>
    </submittedName>
</protein>
<feature type="compositionally biased region" description="Pro residues" evidence="1">
    <location>
        <begin position="236"/>
        <end position="246"/>
    </location>
</feature>
<dbReference type="Proteomes" id="UP000298030">
    <property type="component" value="Unassembled WGS sequence"/>
</dbReference>
<name>A0A4Y7RBU3_COPMI</name>